<name>A0A553PQY6_TIGCA</name>
<evidence type="ECO:0000256" key="3">
    <source>
        <dbReference type="ARBA" id="ARBA00023136"/>
    </source>
</evidence>
<sequence>MLEAKYAQPKNRTWNSATQKGYEYSETSAAQKWTNVTGSRKWNGQAPYTKDFLIAGIVLEKFESKSFLIISGNQFVMAITAGALTLCTSLWSMCIVSGMQGATLGALDAVGTVLCLNIWSGSQYKSDPFVHSLHFSFALGALLSPLIAAQFLSERFADSALQPYNVGSSFNLFLERNRINEIVGLFYNAQDSSNGSHGDEFDPDCDCEWYAGDLGTN</sequence>
<dbReference type="EMBL" id="VCGU01000002">
    <property type="protein sequence ID" value="TRY80090.1"/>
    <property type="molecule type" value="Genomic_DNA"/>
</dbReference>
<keyword evidence="1" id="KW-0812">Transmembrane</keyword>
<dbReference type="SUPFAM" id="SSF103473">
    <property type="entry name" value="MFS general substrate transporter"/>
    <property type="match status" value="1"/>
</dbReference>
<dbReference type="AlphaFoldDB" id="A0A553PQY6"/>
<proteinExistence type="predicted"/>
<keyword evidence="5" id="KW-1185">Reference proteome</keyword>
<reference evidence="4 5" key="1">
    <citation type="journal article" date="2018" name="Nat. Ecol. Evol.">
        <title>Genomic signatures of mitonuclear coevolution across populations of Tigriopus californicus.</title>
        <authorList>
            <person name="Barreto F.S."/>
            <person name="Watson E.T."/>
            <person name="Lima T.G."/>
            <person name="Willett C.S."/>
            <person name="Edmands S."/>
            <person name="Li W."/>
            <person name="Burton R.S."/>
        </authorList>
    </citation>
    <scope>NUCLEOTIDE SEQUENCE [LARGE SCALE GENOMIC DNA]</scope>
    <source>
        <strain evidence="4 5">San Diego</strain>
    </source>
</reference>
<organism evidence="4 5">
    <name type="scientific">Tigriopus californicus</name>
    <name type="common">Marine copepod</name>
    <dbReference type="NCBI Taxonomy" id="6832"/>
    <lineage>
        <taxon>Eukaryota</taxon>
        <taxon>Metazoa</taxon>
        <taxon>Ecdysozoa</taxon>
        <taxon>Arthropoda</taxon>
        <taxon>Crustacea</taxon>
        <taxon>Multicrustacea</taxon>
        <taxon>Hexanauplia</taxon>
        <taxon>Copepoda</taxon>
        <taxon>Harpacticoida</taxon>
        <taxon>Harpacticidae</taxon>
        <taxon>Tigriopus</taxon>
    </lineage>
</organism>
<comment type="caution">
    <text evidence="4">The sequence shown here is derived from an EMBL/GenBank/DDBJ whole genome shotgun (WGS) entry which is preliminary data.</text>
</comment>
<dbReference type="Proteomes" id="UP000318571">
    <property type="component" value="Chromosome 6"/>
</dbReference>
<evidence type="ECO:0000256" key="2">
    <source>
        <dbReference type="ARBA" id="ARBA00022989"/>
    </source>
</evidence>
<keyword evidence="3" id="KW-0472">Membrane</keyword>
<evidence type="ECO:0000256" key="1">
    <source>
        <dbReference type="ARBA" id="ARBA00022692"/>
    </source>
</evidence>
<gene>
    <name evidence="4" type="ORF">TCAL_17093</name>
</gene>
<dbReference type="InterPro" id="IPR036259">
    <property type="entry name" value="MFS_trans_sf"/>
</dbReference>
<evidence type="ECO:0000313" key="5">
    <source>
        <dbReference type="Proteomes" id="UP000318571"/>
    </source>
</evidence>
<protein>
    <submittedName>
        <fullName evidence="4">Uncharacterized protein</fullName>
    </submittedName>
</protein>
<dbReference type="PANTHER" id="PTHR23121">
    <property type="entry name" value="SODIUM-DEPENDENT GLUCOSE TRANSPORTER 1"/>
    <property type="match status" value="1"/>
</dbReference>
<keyword evidence="2" id="KW-1133">Transmembrane helix</keyword>
<evidence type="ECO:0000313" key="4">
    <source>
        <dbReference type="EMBL" id="TRY80090.1"/>
    </source>
</evidence>
<dbReference type="PANTHER" id="PTHR23121:SF9">
    <property type="entry name" value="SODIUM-DEPENDENT GLUCOSE TRANSPORTER 1"/>
    <property type="match status" value="1"/>
</dbReference>
<accession>A0A553PQY6</accession>